<evidence type="ECO:0000259" key="3">
    <source>
        <dbReference type="PROSITE" id="PS50853"/>
    </source>
</evidence>
<dbReference type="SUPFAM" id="SSF49265">
    <property type="entry name" value="Fibronectin type III"/>
    <property type="match status" value="2"/>
</dbReference>
<dbReference type="InterPro" id="IPR003961">
    <property type="entry name" value="FN3_dom"/>
</dbReference>
<feature type="compositionally biased region" description="Polar residues" evidence="1">
    <location>
        <begin position="608"/>
        <end position="618"/>
    </location>
</feature>
<dbReference type="Pfam" id="PF00041">
    <property type="entry name" value="fn3"/>
    <property type="match status" value="1"/>
</dbReference>
<dbReference type="PANTHER" id="PTHR23197">
    <property type="entry name" value="TARSH-RELATED FIBRONECTIN DOMAIN-CONTAINING"/>
    <property type="match status" value="1"/>
</dbReference>
<feature type="domain" description="Fibronectin type-III" evidence="3">
    <location>
        <begin position="116"/>
        <end position="214"/>
    </location>
</feature>
<feature type="region of interest" description="Disordered" evidence="1">
    <location>
        <begin position="746"/>
        <end position="775"/>
    </location>
</feature>
<dbReference type="GO" id="GO:0030198">
    <property type="term" value="P:extracellular matrix organization"/>
    <property type="evidence" value="ECO:0007669"/>
    <property type="project" value="TreeGrafter"/>
</dbReference>
<gene>
    <name evidence="4" type="primary">ABI3BP</name>
</gene>
<dbReference type="AlphaFoldDB" id="A0A8D2KFT7"/>
<feature type="compositionally biased region" description="Low complexity" evidence="1">
    <location>
        <begin position="343"/>
        <end position="354"/>
    </location>
</feature>
<dbReference type="GeneTree" id="ENSGT00530000063558"/>
<proteinExistence type="predicted"/>
<keyword evidence="2" id="KW-0732">Signal</keyword>
<dbReference type="Ensembl" id="ENSUPAT00010011189.1">
    <property type="protein sequence ID" value="ENSUPAP00010009726.1"/>
    <property type="gene ID" value="ENSUPAG00010005846.1"/>
</dbReference>
<dbReference type="InterPro" id="IPR049109">
    <property type="entry name" value="TARSH/FNDC1_C"/>
</dbReference>
<evidence type="ECO:0000256" key="2">
    <source>
        <dbReference type="SAM" id="SignalP"/>
    </source>
</evidence>
<dbReference type="Proteomes" id="UP000694417">
    <property type="component" value="Unplaced"/>
</dbReference>
<sequence>MLSSLGCLLLCGSIALALGNAQKLPKGKKTSLKVHINTTSDSILLKFLRPNPNVKLEGFLLGYGSNVSPNQYFPLPTEGKYTEAVVDAEPKYLIVVRPAPPPSQKKSCSGKSRSRKPLQLVVGTLTPSSVFLSWGFLINPHHDWTLPSHCPNDRFYTIRYREKDKEKKWIFQLCPATETIVENLKPNTVYEFGVKDNVEGGIWSKIFNHKTIIGSKNKVNGKIQSTYDQIHTVPAYVPKKLIPITIIKQVIQNVTHKASTKSPDKTPYGGPILVHLIIPGPNDTTIKLPTSIMFEISDAIKTQLAKNETLALPAESKTPEVEKIPAQPVTVIPEIVPRTIKSTVSSEVDVSETTLAPWQTPRAPPKPKTSPHPRIPQTQPVPKGPQRATSKPKMSPSPEALYTTPVPLETRGIPFIPIISPSPSQEELQTTLEETDQTTQELITTKIPRTTEWAKTTQAPHRLYTTPVRPRIPGKPHIRPVLNRTRPIRPKPSGIPSRNGVGTGTKQAPKPSGAGRNVSVDFTHSTKKPAPIPGTRHPAGPPRSVPPRRKPLPPNNVTGKPGSIGIISSGRVTSPPLRATPKPTGIPSERPEIDKKQPTAPASGEELGNTTDFSSSPTRETDHLGKPRFKGPHVRYIPKPDNRPCSITDSVKRFPTEEAMEGNATSPPQNPPTNLTVVTVEGCPSFVILDWEKPLNDTVTEYEVISRENGSFSGKNKSIQVTNQTFSTIENLKPDTSYEFQVKPKNPLGEGPASNTVAFSTESADPRVSEPVSAGRDAIWTERPFNSDSYSECKGKQYVKRTWYKKFVGVQLCNSLRYKIYLSDSLTGKFYNIGDQRGHGEDHCQFVDSFLDGRTGQQLTSDQLPTKEGYFRAVRQEPVQFGEIGGHTQITYVQWYECGTTIPGKW</sequence>
<feature type="compositionally biased region" description="Pro residues" evidence="1">
    <location>
        <begin position="362"/>
        <end position="374"/>
    </location>
</feature>
<reference evidence="4" key="2">
    <citation type="submission" date="2025-09" db="UniProtKB">
        <authorList>
            <consortium name="Ensembl"/>
        </authorList>
    </citation>
    <scope>IDENTIFICATION</scope>
</reference>
<feature type="region of interest" description="Disordered" evidence="1">
    <location>
        <begin position="343"/>
        <end position="405"/>
    </location>
</feature>
<dbReference type="GO" id="GO:0010811">
    <property type="term" value="P:positive regulation of cell-substrate adhesion"/>
    <property type="evidence" value="ECO:0007669"/>
    <property type="project" value="TreeGrafter"/>
</dbReference>
<feature type="compositionally biased region" description="Polar residues" evidence="1">
    <location>
        <begin position="753"/>
        <end position="763"/>
    </location>
</feature>
<feature type="chain" id="PRO_5034087166" evidence="2">
    <location>
        <begin position="22"/>
        <end position="906"/>
    </location>
</feature>
<feature type="region of interest" description="Disordered" evidence="1">
    <location>
        <begin position="466"/>
        <end position="648"/>
    </location>
</feature>
<dbReference type="FunFam" id="2.60.40.10:FF:000292">
    <property type="entry name" value="Target of Nesh-SH3 isoform 1"/>
    <property type="match status" value="1"/>
</dbReference>
<accession>A0A8D2KFT7</accession>
<feature type="domain" description="Fibronectin type-III" evidence="3">
    <location>
        <begin position="671"/>
        <end position="764"/>
    </location>
</feature>
<dbReference type="PANTHER" id="PTHR23197:SF10">
    <property type="entry name" value="TARGET OF NESH-SH3"/>
    <property type="match status" value="1"/>
</dbReference>
<dbReference type="CDD" id="cd00063">
    <property type="entry name" value="FN3"/>
    <property type="match status" value="2"/>
</dbReference>
<dbReference type="InterPro" id="IPR036116">
    <property type="entry name" value="FN3_sf"/>
</dbReference>
<dbReference type="PROSITE" id="PS50853">
    <property type="entry name" value="FN3"/>
    <property type="match status" value="2"/>
</dbReference>
<dbReference type="InterPro" id="IPR013783">
    <property type="entry name" value="Ig-like_fold"/>
</dbReference>
<feature type="signal peptide" evidence="2">
    <location>
        <begin position="1"/>
        <end position="21"/>
    </location>
</feature>
<evidence type="ECO:0000313" key="4">
    <source>
        <dbReference type="Ensembl" id="ENSUPAP00010009726.1"/>
    </source>
</evidence>
<dbReference type="Gene3D" id="2.60.40.10">
    <property type="entry name" value="Immunoglobulins"/>
    <property type="match status" value="2"/>
</dbReference>
<name>A0A8D2KFT7_UROPR</name>
<protein>
    <submittedName>
        <fullName evidence="4">ABI family member 3 binding protein</fullName>
    </submittedName>
</protein>
<dbReference type="Pfam" id="PF21731">
    <property type="entry name" value="TARSH_C"/>
    <property type="match status" value="1"/>
</dbReference>
<evidence type="ECO:0000256" key="1">
    <source>
        <dbReference type="SAM" id="MobiDB-lite"/>
    </source>
</evidence>
<keyword evidence="5" id="KW-1185">Reference proteome</keyword>
<dbReference type="FunFam" id="2.60.40.10:FF:000288">
    <property type="entry name" value="target of Nesh-SH3 isoform X5"/>
    <property type="match status" value="1"/>
</dbReference>
<reference evidence="4" key="1">
    <citation type="submission" date="2025-08" db="UniProtKB">
        <authorList>
            <consortium name="Ensembl"/>
        </authorList>
    </citation>
    <scope>IDENTIFICATION</scope>
</reference>
<evidence type="ECO:0000313" key="5">
    <source>
        <dbReference type="Proteomes" id="UP000694417"/>
    </source>
</evidence>
<dbReference type="SMART" id="SM00060">
    <property type="entry name" value="FN3"/>
    <property type="match status" value="2"/>
</dbReference>
<organism evidence="4 5">
    <name type="scientific">Urocitellus parryii</name>
    <name type="common">Arctic ground squirrel</name>
    <name type="synonym">Spermophilus parryii</name>
    <dbReference type="NCBI Taxonomy" id="9999"/>
    <lineage>
        <taxon>Eukaryota</taxon>
        <taxon>Metazoa</taxon>
        <taxon>Chordata</taxon>
        <taxon>Craniata</taxon>
        <taxon>Vertebrata</taxon>
        <taxon>Euteleostomi</taxon>
        <taxon>Mammalia</taxon>
        <taxon>Eutheria</taxon>
        <taxon>Euarchontoglires</taxon>
        <taxon>Glires</taxon>
        <taxon>Rodentia</taxon>
        <taxon>Sciuromorpha</taxon>
        <taxon>Sciuridae</taxon>
        <taxon>Xerinae</taxon>
        <taxon>Marmotini</taxon>
        <taxon>Urocitellus</taxon>
    </lineage>
</organism>